<name>A0A1T4YTY5_9BACL</name>
<organism evidence="1 2">
    <name type="scientific">Sporosarcina newyorkensis</name>
    <dbReference type="NCBI Taxonomy" id="759851"/>
    <lineage>
        <taxon>Bacteria</taxon>
        <taxon>Bacillati</taxon>
        <taxon>Bacillota</taxon>
        <taxon>Bacilli</taxon>
        <taxon>Bacillales</taxon>
        <taxon>Caryophanaceae</taxon>
        <taxon>Sporosarcina</taxon>
    </lineage>
</organism>
<dbReference type="Proteomes" id="UP000190042">
    <property type="component" value="Unassembled WGS sequence"/>
</dbReference>
<sequence length="46" mass="5553">MLKMLKQKFCKHKLSLQLQIKGEKMKKEIYTCSKCGKIKRYILIYS</sequence>
<dbReference type="EMBL" id="FUYJ01000009">
    <property type="protein sequence ID" value="SKB05200.1"/>
    <property type="molecule type" value="Genomic_DNA"/>
</dbReference>
<reference evidence="2" key="1">
    <citation type="submission" date="2017-02" db="EMBL/GenBank/DDBJ databases">
        <authorList>
            <person name="Varghese N."/>
            <person name="Submissions S."/>
        </authorList>
    </citation>
    <scope>NUCLEOTIDE SEQUENCE [LARGE SCALE GENOMIC DNA]</scope>
    <source>
        <strain evidence="2">DSM 23966</strain>
    </source>
</reference>
<keyword evidence="2" id="KW-1185">Reference proteome</keyword>
<protein>
    <submittedName>
        <fullName evidence="1">Uncharacterized protein</fullName>
    </submittedName>
</protein>
<dbReference type="AlphaFoldDB" id="A0A1T4YTY5"/>
<gene>
    <name evidence="1" type="ORF">SAMN04244570_3584</name>
</gene>
<evidence type="ECO:0000313" key="1">
    <source>
        <dbReference type="EMBL" id="SKB05200.1"/>
    </source>
</evidence>
<evidence type="ECO:0000313" key="2">
    <source>
        <dbReference type="Proteomes" id="UP000190042"/>
    </source>
</evidence>
<proteinExistence type="predicted"/>
<accession>A0A1T4YTY5</accession>